<dbReference type="Gene3D" id="3.40.366.10">
    <property type="entry name" value="Malonyl-Coenzyme A Acyl Carrier Protein, domain 2"/>
    <property type="match status" value="1"/>
</dbReference>
<organism evidence="1 2">
    <name type="scientific">Eiseniibacteriota bacterium</name>
    <dbReference type="NCBI Taxonomy" id="2212470"/>
    <lineage>
        <taxon>Bacteria</taxon>
        <taxon>Candidatus Eiseniibacteriota</taxon>
    </lineage>
</organism>
<dbReference type="InterPro" id="IPR052760">
    <property type="entry name" value="Mitochondrial_malonyltrans"/>
</dbReference>
<dbReference type="SUPFAM" id="SSF52151">
    <property type="entry name" value="FabD/lysophospholipase-like"/>
    <property type="match status" value="1"/>
</dbReference>
<gene>
    <name evidence="1" type="ORF">HOP12_06015</name>
</gene>
<dbReference type="GO" id="GO:0016740">
    <property type="term" value="F:transferase activity"/>
    <property type="evidence" value="ECO:0007669"/>
    <property type="project" value="InterPro"/>
</dbReference>
<accession>A0A849SJ98</accession>
<dbReference type="PANTHER" id="PTHR47170:SF2">
    <property type="entry name" value="MALONYL-COA:ACP TRANSACYLASE (MAT) DOMAIN-CONTAINING PROTEIN"/>
    <property type="match status" value="1"/>
</dbReference>
<dbReference type="Proteomes" id="UP000580839">
    <property type="component" value="Unassembled WGS sequence"/>
</dbReference>
<dbReference type="InterPro" id="IPR001227">
    <property type="entry name" value="Ac_transferase_dom_sf"/>
</dbReference>
<protein>
    <submittedName>
        <fullName evidence="1">Malonyl CoA-acyl carrier protein transacylase</fullName>
    </submittedName>
</protein>
<name>A0A849SJ98_UNCEI</name>
<dbReference type="EMBL" id="JABFRW010000068">
    <property type="protein sequence ID" value="NOT33713.1"/>
    <property type="molecule type" value="Genomic_DNA"/>
</dbReference>
<evidence type="ECO:0000313" key="2">
    <source>
        <dbReference type="Proteomes" id="UP000580839"/>
    </source>
</evidence>
<dbReference type="PANTHER" id="PTHR47170">
    <property type="entry name" value="MALONYL-COA ACP TRANSACYLASE, ACP-BINDING"/>
    <property type="match status" value="1"/>
</dbReference>
<evidence type="ECO:0000313" key="1">
    <source>
        <dbReference type="EMBL" id="NOT33713.1"/>
    </source>
</evidence>
<reference evidence="1 2" key="1">
    <citation type="submission" date="2020-04" db="EMBL/GenBank/DDBJ databases">
        <title>Metagenomic profiling of ammonia- and methane-oxidizing microorganisms in a Dutch drinking water treatment plant.</title>
        <authorList>
            <person name="Poghosyan L."/>
            <person name="Leucker S."/>
        </authorList>
    </citation>
    <scope>NUCLEOTIDE SEQUENCE [LARGE SCALE GENOMIC DNA]</scope>
    <source>
        <strain evidence="1">S-RSF-IL-03</strain>
    </source>
</reference>
<dbReference type="InterPro" id="IPR016035">
    <property type="entry name" value="Acyl_Trfase/lysoPLipase"/>
</dbReference>
<dbReference type="AlphaFoldDB" id="A0A849SJ98"/>
<comment type="caution">
    <text evidence="1">The sequence shown here is derived from an EMBL/GenBank/DDBJ whole genome shotgun (WGS) entry which is preliminary data.</text>
</comment>
<proteinExistence type="predicted"/>
<sequence>MTLAFLFPGQGAQKVGMGQALAAAHPIARETFAEADRVLGFGLTRLCAE</sequence>
<feature type="non-terminal residue" evidence="1">
    <location>
        <position position="49"/>
    </location>
</feature>